<dbReference type="Proteomes" id="UP000000768">
    <property type="component" value="Chromosome 5"/>
</dbReference>
<keyword evidence="1" id="KW-0732">Signal</keyword>
<reference evidence="3" key="2">
    <citation type="journal article" date="2018" name="Plant J.">
        <title>The Sorghum bicolor reference genome: improved assembly, gene annotations, a transcriptome atlas, and signatures of genome organization.</title>
        <authorList>
            <person name="McCormick R.F."/>
            <person name="Truong S.K."/>
            <person name="Sreedasyam A."/>
            <person name="Jenkins J."/>
            <person name="Shu S."/>
            <person name="Sims D."/>
            <person name="Kennedy M."/>
            <person name="Amirebrahimi M."/>
            <person name="Weers B.D."/>
            <person name="McKinley B."/>
            <person name="Mattison A."/>
            <person name="Morishige D.T."/>
            <person name="Grimwood J."/>
            <person name="Schmutz J."/>
            <person name="Mullet J.E."/>
        </authorList>
    </citation>
    <scope>NUCLEOTIDE SEQUENCE [LARGE SCALE GENOMIC DNA]</scope>
    <source>
        <strain evidence="3">cv. BTx623</strain>
    </source>
</reference>
<dbReference type="Pfam" id="PF04398">
    <property type="entry name" value="DUF538"/>
    <property type="match status" value="1"/>
</dbReference>
<dbReference type="Gene3D" id="2.30.240.10">
    <property type="entry name" value="At5g01610-like"/>
    <property type="match status" value="1"/>
</dbReference>
<dbReference type="PANTHER" id="PTHR31676:SF179">
    <property type="entry name" value="EXPRESSED PROTEIN"/>
    <property type="match status" value="1"/>
</dbReference>
<dbReference type="InterPro" id="IPR007493">
    <property type="entry name" value="DUF538"/>
</dbReference>
<dbReference type="SUPFAM" id="SSF141562">
    <property type="entry name" value="At5g01610-like"/>
    <property type="match status" value="1"/>
</dbReference>
<dbReference type="AlphaFoldDB" id="C5Y848"/>
<sequence length="154" mass="16479">MAATQHLRLLVTLLLVATLIVGASVADDSPPAPTQQPQPQPTAYQMLERYNFTQGILPQGVTGYVLNADGSFEVYLPADCGFRAGSMHVQYSSRVAGHIQPLSISGLEGVKVKVLLSWIGVDQVDRDGDQLRFSAGPVSKSFSVDTFANSPQCS</sequence>
<dbReference type="FunCoup" id="C5Y848">
    <property type="interactions" value="212"/>
</dbReference>
<name>C5Y848_SORBI</name>
<organism evidence="2 3">
    <name type="scientific">Sorghum bicolor</name>
    <name type="common">Sorghum</name>
    <name type="synonym">Sorghum vulgare</name>
    <dbReference type="NCBI Taxonomy" id="4558"/>
    <lineage>
        <taxon>Eukaryota</taxon>
        <taxon>Viridiplantae</taxon>
        <taxon>Streptophyta</taxon>
        <taxon>Embryophyta</taxon>
        <taxon>Tracheophyta</taxon>
        <taxon>Spermatophyta</taxon>
        <taxon>Magnoliopsida</taxon>
        <taxon>Liliopsida</taxon>
        <taxon>Poales</taxon>
        <taxon>Poaceae</taxon>
        <taxon>PACMAD clade</taxon>
        <taxon>Panicoideae</taxon>
        <taxon>Andropogonodae</taxon>
        <taxon>Andropogoneae</taxon>
        <taxon>Sorghinae</taxon>
        <taxon>Sorghum</taxon>
    </lineage>
</organism>
<dbReference type="InterPro" id="IPR036758">
    <property type="entry name" value="At5g01610-like"/>
</dbReference>
<dbReference type="EMBL" id="CM000764">
    <property type="protein sequence ID" value="EES08270.1"/>
    <property type="molecule type" value="Genomic_DNA"/>
</dbReference>
<evidence type="ECO:0000313" key="3">
    <source>
        <dbReference type="Proteomes" id="UP000000768"/>
    </source>
</evidence>
<dbReference type="eggNOG" id="ENOG502S26J">
    <property type="taxonomic scope" value="Eukaryota"/>
</dbReference>
<dbReference type="Gramene" id="EES08270">
    <property type="protein sequence ID" value="EES08270"/>
    <property type="gene ID" value="SORBI_3005G088100"/>
</dbReference>
<evidence type="ECO:0000256" key="1">
    <source>
        <dbReference type="SAM" id="SignalP"/>
    </source>
</evidence>
<dbReference type="InParanoid" id="C5Y848"/>
<proteinExistence type="predicted"/>
<protein>
    <submittedName>
        <fullName evidence="2">Uncharacterized protein</fullName>
    </submittedName>
</protein>
<feature type="signal peptide" evidence="1">
    <location>
        <begin position="1"/>
        <end position="22"/>
    </location>
</feature>
<dbReference type="OMA" id="AVSPQCN"/>
<dbReference type="OrthoDB" id="1897482at2759"/>
<dbReference type="PANTHER" id="PTHR31676">
    <property type="entry name" value="T31J12.3 PROTEIN-RELATED"/>
    <property type="match status" value="1"/>
</dbReference>
<dbReference type="KEGG" id="sbi:8057163"/>
<feature type="chain" id="PRO_5002960105" evidence="1">
    <location>
        <begin position="23"/>
        <end position="154"/>
    </location>
</feature>
<gene>
    <name evidence="2" type="ORF">SORBI_3005G088100</name>
</gene>
<dbReference type="STRING" id="4558.C5Y848"/>
<evidence type="ECO:0000313" key="2">
    <source>
        <dbReference type="EMBL" id="EES08270.1"/>
    </source>
</evidence>
<reference evidence="2 3" key="1">
    <citation type="journal article" date="2009" name="Nature">
        <title>The Sorghum bicolor genome and the diversification of grasses.</title>
        <authorList>
            <person name="Paterson A.H."/>
            <person name="Bowers J.E."/>
            <person name="Bruggmann R."/>
            <person name="Dubchak I."/>
            <person name="Grimwood J."/>
            <person name="Gundlach H."/>
            <person name="Haberer G."/>
            <person name="Hellsten U."/>
            <person name="Mitros T."/>
            <person name="Poliakov A."/>
            <person name="Schmutz J."/>
            <person name="Spannagl M."/>
            <person name="Tang H."/>
            <person name="Wang X."/>
            <person name="Wicker T."/>
            <person name="Bharti A.K."/>
            <person name="Chapman J."/>
            <person name="Feltus F.A."/>
            <person name="Gowik U."/>
            <person name="Grigoriev I.V."/>
            <person name="Lyons E."/>
            <person name="Maher C.A."/>
            <person name="Martis M."/>
            <person name="Narechania A."/>
            <person name="Otillar R.P."/>
            <person name="Penning B.W."/>
            <person name="Salamov A.A."/>
            <person name="Wang Y."/>
            <person name="Zhang L."/>
            <person name="Carpita N.C."/>
            <person name="Freeling M."/>
            <person name="Gingle A.R."/>
            <person name="Hash C.T."/>
            <person name="Keller B."/>
            <person name="Klein P."/>
            <person name="Kresovich S."/>
            <person name="McCann M.C."/>
            <person name="Ming R."/>
            <person name="Peterson D.G."/>
            <person name="Mehboob-ur-Rahman"/>
            <person name="Ware D."/>
            <person name="Westhoff P."/>
            <person name="Mayer K.F."/>
            <person name="Messing J."/>
            <person name="Rokhsar D.S."/>
        </authorList>
    </citation>
    <scope>NUCLEOTIDE SEQUENCE [LARGE SCALE GENOMIC DNA]</scope>
    <source>
        <strain evidence="3">cv. BTx623</strain>
    </source>
</reference>
<dbReference type="HOGENOM" id="CLU_089542_5_1_1"/>
<accession>C5Y848</accession>
<keyword evidence="3" id="KW-1185">Reference proteome</keyword>